<dbReference type="Pfam" id="PF00356">
    <property type="entry name" value="LacI"/>
    <property type="match status" value="1"/>
</dbReference>
<dbReference type="CDD" id="cd06267">
    <property type="entry name" value="PBP1_LacI_sugar_binding-like"/>
    <property type="match status" value="1"/>
</dbReference>
<sequence>MARRPTSEDGRDRPTTIRDVARHAGVSVATVSRILSGTYPSAPVTRHKVMRAVRELDYVANAHARGLAGVQPRSVAIVVNSVTSPHYAHVAQGVQDQAAREGRLCLVGTSGGDPERELAIIRLMREQHAEAVVLVGNISADAAYRERMAGYARALALAGSHLVLCGRPSLGPDVPAIVVEYDNTGGAHAITSHLIAAGHTRVLFLGRRDGYSTPESRLAGYRAALAAHGLPHDPGLEIEGTMERHEGHRMMRRRLDSGPRDFTAVFASNDLIAAGARQALREAGLRVPDDISLAGFDDLPPAADIDLTTVHVQHKELGRTAVRLALESETPGTAKHVLLGTRLVIRDSVRPIPAPPDAARAAGRL</sequence>
<dbReference type="Pfam" id="PF13377">
    <property type="entry name" value="Peripla_BP_3"/>
    <property type="match status" value="1"/>
</dbReference>
<dbReference type="InterPro" id="IPR000843">
    <property type="entry name" value="HTH_LacI"/>
</dbReference>
<dbReference type="SUPFAM" id="SSF53822">
    <property type="entry name" value="Periplasmic binding protein-like I"/>
    <property type="match status" value="1"/>
</dbReference>
<protein>
    <submittedName>
        <fullName evidence="5">LacI family DNA-binding transcriptional regulator</fullName>
    </submittedName>
</protein>
<name>A0ABU2SCK3_9ACTN</name>
<dbReference type="InterPro" id="IPR046335">
    <property type="entry name" value="LacI/GalR-like_sensor"/>
</dbReference>
<dbReference type="InterPro" id="IPR028082">
    <property type="entry name" value="Peripla_BP_I"/>
</dbReference>
<dbReference type="SUPFAM" id="SSF47413">
    <property type="entry name" value="lambda repressor-like DNA-binding domains"/>
    <property type="match status" value="1"/>
</dbReference>
<keyword evidence="1" id="KW-0805">Transcription regulation</keyword>
<keyword evidence="3" id="KW-0804">Transcription</keyword>
<dbReference type="RefSeq" id="WP_311620845.1">
    <property type="nucleotide sequence ID" value="NZ_JAVREV010000021.1"/>
</dbReference>
<organism evidence="5 6">
    <name type="scientific">Streptomyces johnsoniae</name>
    <dbReference type="NCBI Taxonomy" id="3075532"/>
    <lineage>
        <taxon>Bacteria</taxon>
        <taxon>Bacillati</taxon>
        <taxon>Actinomycetota</taxon>
        <taxon>Actinomycetes</taxon>
        <taxon>Kitasatosporales</taxon>
        <taxon>Streptomycetaceae</taxon>
        <taxon>Streptomyces</taxon>
    </lineage>
</organism>
<evidence type="ECO:0000256" key="1">
    <source>
        <dbReference type="ARBA" id="ARBA00023015"/>
    </source>
</evidence>
<evidence type="ECO:0000256" key="3">
    <source>
        <dbReference type="ARBA" id="ARBA00023163"/>
    </source>
</evidence>
<dbReference type="SMART" id="SM00354">
    <property type="entry name" value="HTH_LACI"/>
    <property type="match status" value="1"/>
</dbReference>
<feature type="domain" description="HTH lacI-type" evidence="4">
    <location>
        <begin position="15"/>
        <end position="69"/>
    </location>
</feature>
<accession>A0ABU2SCK3</accession>
<dbReference type="PANTHER" id="PTHR30146:SF153">
    <property type="entry name" value="LACTOSE OPERON REPRESSOR"/>
    <property type="match status" value="1"/>
</dbReference>
<dbReference type="CDD" id="cd01392">
    <property type="entry name" value="HTH_LacI"/>
    <property type="match status" value="1"/>
</dbReference>
<evidence type="ECO:0000259" key="4">
    <source>
        <dbReference type="PROSITE" id="PS50932"/>
    </source>
</evidence>
<keyword evidence="6" id="KW-1185">Reference proteome</keyword>
<dbReference type="EMBL" id="JAVREV010000021">
    <property type="protein sequence ID" value="MDT0446695.1"/>
    <property type="molecule type" value="Genomic_DNA"/>
</dbReference>
<dbReference type="Gene3D" id="1.10.260.40">
    <property type="entry name" value="lambda repressor-like DNA-binding domains"/>
    <property type="match status" value="1"/>
</dbReference>
<proteinExistence type="predicted"/>
<dbReference type="Gene3D" id="3.40.50.2300">
    <property type="match status" value="2"/>
</dbReference>
<evidence type="ECO:0000256" key="2">
    <source>
        <dbReference type="ARBA" id="ARBA00023125"/>
    </source>
</evidence>
<comment type="caution">
    <text evidence="5">The sequence shown here is derived from an EMBL/GenBank/DDBJ whole genome shotgun (WGS) entry which is preliminary data.</text>
</comment>
<dbReference type="InterPro" id="IPR010982">
    <property type="entry name" value="Lambda_DNA-bd_dom_sf"/>
</dbReference>
<evidence type="ECO:0000313" key="6">
    <source>
        <dbReference type="Proteomes" id="UP001183615"/>
    </source>
</evidence>
<dbReference type="PANTHER" id="PTHR30146">
    <property type="entry name" value="LACI-RELATED TRANSCRIPTIONAL REPRESSOR"/>
    <property type="match status" value="1"/>
</dbReference>
<dbReference type="PROSITE" id="PS50932">
    <property type="entry name" value="HTH_LACI_2"/>
    <property type="match status" value="1"/>
</dbReference>
<dbReference type="GO" id="GO:0003677">
    <property type="term" value="F:DNA binding"/>
    <property type="evidence" value="ECO:0007669"/>
    <property type="project" value="UniProtKB-KW"/>
</dbReference>
<dbReference type="Proteomes" id="UP001183615">
    <property type="component" value="Unassembled WGS sequence"/>
</dbReference>
<reference evidence="6" key="1">
    <citation type="submission" date="2023-07" db="EMBL/GenBank/DDBJ databases">
        <title>30 novel species of actinomycetes from the DSMZ collection.</title>
        <authorList>
            <person name="Nouioui I."/>
        </authorList>
    </citation>
    <scope>NUCLEOTIDE SEQUENCE [LARGE SCALE GENOMIC DNA]</scope>
    <source>
        <strain evidence="6">DSM 41886</strain>
    </source>
</reference>
<evidence type="ECO:0000313" key="5">
    <source>
        <dbReference type="EMBL" id="MDT0446695.1"/>
    </source>
</evidence>
<gene>
    <name evidence="5" type="ORF">RM779_29475</name>
</gene>
<keyword evidence="2 5" id="KW-0238">DNA-binding</keyword>
<dbReference type="PROSITE" id="PS00356">
    <property type="entry name" value="HTH_LACI_1"/>
    <property type="match status" value="1"/>
</dbReference>
<dbReference type="PRINTS" id="PR00036">
    <property type="entry name" value="HTHLACI"/>
</dbReference>